<proteinExistence type="predicted"/>
<evidence type="ECO:0000313" key="2">
    <source>
        <dbReference type="Proteomes" id="UP001480082"/>
    </source>
</evidence>
<comment type="caution">
    <text evidence="1">The sequence shown here is derived from an EMBL/GenBank/DDBJ whole genome shotgun (WGS) entry which is preliminary data.</text>
</comment>
<name>A0ACC6SSW5_9HYPH</name>
<gene>
    <name evidence="1" type="ORF">NKI81_02240</name>
</gene>
<accession>A0ACC6SSW5</accession>
<protein>
    <submittedName>
        <fullName evidence="1">Uncharacterized protein</fullName>
    </submittedName>
</protein>
<keyword evidence="2" id="KW-1185">Reference proteome</keyword>
<reference evidence="1 2" key="1">
    <citation type="journal article" date="2024" name="Proc. Natl. Acad. Sci. U.S.A.">
        <title>The evolutionary genomics of adaptation to stress in wild rhizobium bacteria.</title>
        <authorList>
            <person name="Kehlet-Delgado H."/>
            <person name="Montoya A.P."/>
            <person name="Jensen K.T."/>
            <person name="Wendlandt C.E."/>
            <person name="Dexheimer C."/>
            <person name="Roberts M."/>
            <person name="Torres Martinez L."/>
            <person name="Friesen M.L."/>
            <person name="Griffitts J.S."/>
            <person name="Porter S.S."/>
        </authorList>
    </citation>
    <scope>NUCLEOTIDE SEQUENCE [LARGE SCALE GENOMIC DNA]</scope>
    <source>
        <strain evidence="1 2">M0468</strain>
    </source>
</reference>
<organism evidence="1 2">
    <name type="scientific">Mesorhizobium australicum</name>
    <dbReference type="NCBI Taxonomy" id="536018"/>
    <lineage>
        <taxon>Bacteria</taxon>
        <taxon>Pseudomonadati</taxon>
        <taxon>Pseudomonadota</taxon>
        <taxon>Alphaproteobacteria</taxon>
        <taxon>Hyphomicrobiales</taxon>
        <taxon>Phyllobacteriaceae</taxon>
        <taxon>Mesorhizobium</taxon>
    </lineage>
</organism>
<sequence length="122" mass="14051">MTDAFQAAFTPAPSQHSTRYDRCSSFLQQRAKFDDFIECFNNERRHQALDMHCPAGRYTPSPRRYTGLPDLDYPFHDKAVTVTTCGRIGFDRKKINLSLLCRPDRRHQTGRGPYLAGFLHGL</sequence>
<dbReference type="EMBL" id="JAMYRI010000001">
    <property type="protein sequence ID" value="MER9282787.1"/>
    <property type="molecule type" value="Genomic_DNA"/>
</dbReference>
<evidence type="ECO:0000313" key="1">
    <source>
        <dbReference type="EMBL" id="MER9282787.1"/>
    </source>
</evidence>
<dbReference type="Proteomes" id="UP001480082">
    <property type="component" value="Unassembled WGS sequence"/>
</dbReference>